<sequence>MKVFIHRNVSSIVSIFISIVLLEIFVWIPKTLFSSKVESKVFNFGFYHLSLNPWSKNTPLDQFFTPWFLWISGLVTSPEDVVMILHWITIVSGVLYVAYFSKRIHWSFAIGLSFLLASSPLYLIFQTWIGFSDSITFFLITLYLILLYCELQTKVKVVLLSLVLFLGMTNHFFQFLVIVFLLNVSFLIFYKDKLKILIGAIFFAFILYALFLVFIFNHTLITWNHSRVSTFSQMWGNEFVRMNTSEPSLGTLGLFHGLWPVVILLFIRMPISILVFFVCYLISMLTYDTGRVFAILSTPILILFSIENWKSSSVLIQRGWILLTILSPLICSLYPLFYKWDGRIIYLL</sequence>
<feature type="transmembrane region" description="Helical" evidence="1">
    <location>
        <begin position="131"/>
        <end position="150"/>
    </location>
</feature>
<gene>
    <name evidence="2" type="ORF">EHQ10_06695</name>
</gene>
<comment type="caution">
    <text evidence="2">The sequence shown here is derived from an EMBL/GenBank/DDBJ whole genome shotgun (WGS) entry which is preliminary data.</text>
</comment>
<proteinExistence type="predicted"/>
<dbReference type="RefSeq" id="WP_135753651.1">
    <property type="nucleotide sequence ID" value="NZ_RQFD01000008.1"/>
</dbReference>
<feature type="transmembrane region" description="Helical" evidence="1">
    <location>
        <begin position="289"/>
        <end position="307"/>
    </location>
</feature>
<keyword evidence="1" id="KW-0812">Transmembrane</keyword>
<evidence type="ECO:0000313" key="2">
    <source>
        <dbReference type="EMBL" id="TGK51297.1"/>
    </source>
</evidence>
<evidence type="ECO:0000256" key="1">
    <source>
        <dbReference type="SAM" id="Phobius"/>
    </source>
</evidence>
<evidence type="ECO:0000313" key="3">
    <source>
        <dbReference type="Proteomes" id="UP000297617"/>
    </source>
</evidence>
<feature type="transmembrane region" description="Helical" evidence="1">
    <location>
        <begin position="106"/>
        <end position="125"/>
    </location>
</feature>
<keyword evidence="1" id="KW-0472">Membrane</keyword>
<feature type="transmembrane region" description="Helical" evidence="1">
    <location>
        <begin position="12"/>
        <end position="29"/>
    </location>
</feature>
<protein>
    <recommendedName>
        <fullName evidence="4">Glycosyltransferase RgtA/B/C/D-like domain-containing protein</fullName>
    </recommendedName>
</protein>
<evidence type="ECO:0008006" key="4">
    <source>
        <dbReference type="Google" id="ProtNLM"/>
    </source>
</evidence>
<feature type="transmembrane region" description="Helical" evidence="1">
    <location>
        <begin position="81"/>
        <end position="99"/>
    </location>
</feature>
<name>A0ABY2L674_9LEPT</name>
<keyword evidence="3" id="KW-1185">Reference proteome</keyword>
<dbReference type="Proteomes" id="UP000297617">
    <property type="component" value="Unassembled WGS sequence"/>
</dbReference>
<feature type="transmembrane region" description="Helical" evidence="1">
    <location>
        <begin position="258"/>
        <end position="283"/>
    </location>
</feature>
<feature type="transmembrane region" description="Helical" evidence="1">
    <location>
        <begin position="319"/>
        <end position="338"/>
    </location>
</feature>
<organism evidence="2 3">
    <name type="scientific">Leptospira bouyouniensis</name>
    <dbReference type="NCBI Taxonomy" id="2484911"/>
    <lineage>
        <taxon>Bacteria</taxon>
        <taxon>Pseudomonadati</taxon>
        <taxon>Spirochaetota</taxon>
        <taxon>Spirochaetia</taxon>
        <taxon>Leptospirales</taxon>
        <taxon>Leptospiraceae</taxon>
        <taxon>Leptospira</taxon>
    </lineage>
</organism>
<dbReference type="EMBL" id="RQFD01000008">
    <property type="protein sequence ID" value="TGK51297.1"/>
    <property type="molecule type" value="Genomic_DNA"/>
</dbReference>
<reference evidence="3" key="1">
    <citation type="journal article" date="2019" name="PLoS Negl. Trop. Dis.">
        <title>Revisiting the worldwide diversity of Leptospira species in the environment.</title>
        <authorList>
            <person name="Vincent A.T."/>
            <person name="Schiettekatte O."/>
            <person name="Bourhy P."/>
            <person name="Veyrier F.J."/>
            <person name="Picardeau M."/>
        </authorList>
    </citation>
    <scope>NUCLEOTIDE SEQUENCE [LARGE SCALE GENOMIC DNA]</scope>
    <source>
        <strain evidence="3">201800295</strain>
    </source>
</reference>
<accession>A0ABY2L674</accession>
<keyword evidence="1" id="KW-1133">Transmembrane helix</keyword>
<feature type="transmembrane region" description="Helical" evidence="1">
    <location>
        <begin position="157"/>
        <end position="190"/>
    </location>
</feature>
<feature type="transmembrane region" description="Helical" evidence="1">
    <location>
        <begin position="196"/>
        <end position="217"/>
    </location>
</feature>